<evidence type="ECO:0000256" key="2">
    <source>
        <dbReference type="ARBA" id="ARBA00022475"/>
    </source>
</evidence>
<evidence type="ECO:0000256" key="1">
    <source>
        <dbReference type="ARBA" id="ARBA00004236"/>
    </source>
</evidence>
<dbReference type="PANTHER" id="PTHR30576:SF4">
    <property type="entry name" value="UNDECAPRENYL-PHOSPHATE GALACTOSE PHOSPHOTRANSFERASE"/>
    <property type="match status" value="1"/>
</dbReference>
<feature type="domain" description="Bacterial sugar transferase" evidence="7">
    <location>
        <begin position="78"/>
        <end position="235"/>
    </location>
</feature>
<dbReference type="GO" id="GO:0047360">
    <property type="term" value="F:undecaprenyl-phosphate galactose phosphotransferase activity"/>
    <property type="evidence" value="ECO:0007669"/>
    <property type="project" value="UniProtKB-EC"/>
</dbReference>
<sequence length="243" mass="28584">MPIVYCNSSNLGILLKEINRGLKVGEDVKLKIKLDKGISFYYGYFILNGFEIKDFIKKKGKITIDIIKNKSIKSIKSKKYSWLIKLPRTGKDGKRIFVYKFRTMEPYSEYIQDFIIKKNGLNEDGTIRNDFRITKVGKFLRRYWLDELPMLFNLFNGDLKLIGFRPLSDTMLNQYPKEFIPLRNRYKPGLIPPYYVDAPNSFEGVIDSEKLYIKSYSQNALRTDTSYFFKFLKVIFLKGTRSS</sequence>
<dbReference type="EC" id="2.7.8.6" evidence="8"/>
<dbReference type="InterPro" id="IPR003362">
    <property type="entry name" value="Bact_transf"/>
</dbReference>
<dbReference type="EMBL" id="FPHM01000161">
    <property type="protein sequence ID" value="SFV70602.1"/>
    <property type="molecule type" value="Genomic_DNA"/>
</dbReference>
<dbReference type="AlphaFoldDB" id="A0A1W1CY62"/>
<evidence type="ECO:0000256" key="5">
    <source>
        <dbReference type="ARBA" id="ARBA00022989"/>
    </source>
</evidence>
<dbReference type="Pfam" id="PF02397">
    <property type="entry name" value="Bac_transf"/>
    <property type="match status" value="1"/>
</dbReference>
<organism evidence="8">
    <name type="scientific">hydrothermal vent metagenome</name>
    <dbReference type="NCBI Taxonomy" id="652676"/>
    <lineage>
        <taxon>unclassified sequences</taxon>
        <taxon>metagenomes</taxon>
        <taxon>ecological metagenomes</taxon>
    </lineage>
</organism>
<keyword evidence="2" id="KW-1003">Cell membrane</keyword>
<comment type="subcellular location">
    <subcellularLocation>
        <location evidence="1">Cell membrane</location>
    </subcellularLocation>
</comment>
<gene>
    <name evidence="8" type="ORF">MNB_SV-13-1003</name>
</gene>
<accession>A0A1W1CY62</accession>
<keyword evidence="3 8" id="KW-0808">Transferase</keyword>
<keyword evidence="4" id="KW-0812">Transmembrane</keyword>
<evidence type="ECO:0000259" key="7">
    <source>
        <dbReference type="Pfam" id="PF02397"/>
    </source>
</evidence>
<keyword evidence="5" id="KW-1133">Transmembrane helix</keyword>
<reference evidence="8" key="1">
    <citation type="submission" date="2016-10" db="EMBL/GenBank/DDBJ databases">
        <authorList>
            <person name="de Groot N.N."/>
        </authorList>
    </citation>
    <scope>NUCLEOTIDE SEQUENCE</scope>
</reference>
<evidence type="ECO:0000256" key="6">
    <source>
        <dbReference type="ARBA" id="ARBA00023136"/>
    </source>
</evidence>
<proteinExistence type="predicted"/>
<evidence type="ECO:0000256" key="4">
    <source>
        <dbReference type="ARBA" id="ARBA00022692"/>
    </source>
</evidence>
<dbReference type="PANTHER" id="PTHR30576">
    <property type="entry name" value="COLANIC BIOSYNTHESIS UDP-GLUCOSE LIPID CARRIER TRANSFERASE"/>
    <property type="match status" value="1"/>
</dbReference>
<dbReference type="GO" id="GO:0005886">
    <property type="term" value="C:plasma membrane"/>
    <property type="evidence" value="ECO:0007669"/>
    <property type="project" value="UniProtKB-SubCell"/>
</dbReference>
<evidence type="ECO:0000256" key="3">
    <source>
        <dbReference type="ARBA" id="ARBA00022679"/>
    </source>
</evidence>
<protein>
    <submittedName>
        <fullName evidence="8">Undecaprenyl-phosphate galactosephosphotransferase</fullName>
        <ecNumber evidence="8">2.7.8.6</ecNumber>
    </submittedName>
</protein>
<keyword evidence="6" id="KW-0472">Membrane</keyword>
<name>A0A1W1CY62_9ZZZZ</name>
<evidence type="ECO:0000313" key="8">
    <source>
        <dbReference type="EMBL" id="SFV70602.1"/>
    </source>
</evidence>